<dbReference type="PANTHER" id="PTHR39199:SF1">
    <property type="entry name" value="BLR5128 PROTEIN"/>
    <property type="match status" value="1"/>
</dbReference>
<dbReference type="RefSeq" id="WP_100388743.1">
    <property type="nucleotide sequence ID" value="NZ_BMZU01000001.1"/>
</dbReference>
<dbReference type="Proteomes" id="UP000231742">
    <property type="component" value="Unassembled WGS sequence"/>
</dbReference>
<evidence type="ECO:0000313" key="3">
    <source>
        <dbReference type="Proteomes" id="UP000231742"/>
    </source>
</evidence>
<dbReference type="PANTHER" id="PTHR39199">
    <property type="entry name" value="BLR5128 PROTEIN"/>
    <property type="match status" value="1"/>
</dbReference>
<protein>
    <recommendedName>
        <fullName evidence="1">DUF2241 domain-containing protein</fullName>
    </recommendedName>
</protein>
<gene>
    <name evidence="2" type="ORF">CLV85_1308</name>
</gene>
<dbReference type="Gene3D" id="3.30.2130.10">
    <property type="entry name" value="VC0802-like"/>
    <property type="match status" value="1"/>
</dbReference>
<accession>A0A2M9D904</accession>
<sequence length="133" mass="14103">MTAVSDLNELLSTMEPHLNEGVYVFATVKSLADVEAESIVAVMRETEGMSVVLSEADAVRQGIPHEFRSSWITLTVTSALEAVGLTAAFAQALGDVQISCNVIAGHHHDHLFVPVESTDAALAALRSLQSTAN</sequence>
<dbReference type="InterPro" id="IPR018717">
    <property type="entry name" value="DUF2241"/>
</dbReference>
<evidence type="ECO:0000259" key="1">
    <source>
        <dbReference type="Pfam" id="PF10000"/>
    </source>
</evidence>
<dbReference type="EMBL" id="PGFH01000001">
    <property type="protein sequence ID" value="PJJ82118.1"/>
    <property type="molecule type" value="Genomic_DNA"/>
</dbReference>
<dbReference type="OrthoDB" id="9797178at2"/>
<proteinExistence type="predicted"/>
<keyword evidence="3" id="KW-1185">Reference proteome</keyword>
<feature type="domain" description="DUF2241" evidence="1">
    <location>
        <begin position="4"/>
        <end position="68"/>
    </location>
</feature>
<organism evidence="2 3">
    <name type="scientific">Salinibacterium amurskyense</name>
    <dbReference type="NCBI Taxonomy" id="205941"/>
    <lineage>
        <taxon>Bacteria</taxon>
        <taxon>Bacillati</taxon>
        <taxon>Actinomycetota</taxon>
        <taxon>Actinomycetes</taxon>
        <taxon>Micrococcales</taxon>
        <taxon>Microbacteriaceae</taxon>
        <taxon>Salinibacterium</taxon>
    </lineage>
</organism>
<evidence type="ECO:0000313" key="2">
    <source>
        <dbReference type="EMBL" id="PJJ82118.1"/>
    </source>
</evidence>
<dbReference type="Pfam" id="PF10000">
    <property type="entry name" value="ACT_3"/>
    <property type="match status" value="1"/>
</dbReference>
<dbReference type="SUPFAM" id="SSF55021">
    <property type="entry name" value="ACT-like"/>
    <property type="match status" value="2"/>
</dbReference>
<reference evidence="2 3" key="1">
    <citation type="submission" date="2017-11" db="EMBL/GenBank/DDBJ databases">
        <title>Genomic Encyclopedia of Archaeal and Bacterial Type Strains, Phase II (KMG-II): From Individual Species to Whole Genera.</title>
        <authorList>
            <person name="Goeker M."/>
        </authorList>
    </citation>
    <scope>NUCLEOTIDE SEQUENCE [LARGE SCALE GENOMIC DNA]</scope>
    <source>
        <strain evidence="2 3">DSM 16400</strain>
    </source>
</reference>
<comment type="caution">
    <text evidence="2">The sequence shown here is derived from an EMBL/GenBank/DDBJ whole genome shotgun (WGS) entry which is preliminary data.</text>
</comment>
<name>A0A2M9D904_9MICO</name>
<dbReference type="AlphaFoldDB" id="A0A2M9D904"/>
<dbReference type="InterPro" id="IPR045865">
    <property type="entry name" value="ACT-like_dom_sf"/>
</dbReference>